<dbReference type="EMBL" id="CP004144">
    <property type="protein sequence ID" value="AGF96464.1"/>
    <property type="molecule type" value="Genomic_DNA"/>
</dbReference>
<dbReference type="HOGENOM" id="CLU_2857117_0_0_2"/>
<evidence type="ECO:0000256" key="1">
    <source>
        <dbReference type="SAM" id="MobiDB-lite"/>
    </source>
</evidence>
<gene>
    <name evidence="2" type="ORF">MmTuc01_1071</name>
</gene>
<feature type="region of interest" description="Disordered" evidence="1">
    <location>
        <begin position="31"/>
        <end position="64"/>
    </location>
</feature>
<dbReference type="Proteomes" id="UP000011718">
    <property type="component" value="Chromosome"/>
</dbReference>
<dbReference type="AlphaFoldDB" id="M1QHP8"/>
<evidence type="ECO:0000313" key="3">
    <source>
        <dbReference type="Proteomes" id="UP000011718"/>
    </source>
</evidence>
<dbReference type="KEGG" id="mmaz:MmTuc01_1071"/>
<organism evidence="2 3">
    <name type="scientific">Methanosarcina mazei Tuc01</name>
    <dbReference type="NCBI Taxonomy" id="1236903"/>
    <lineage>
        <taxon>Archaea</taxon>
        <taxon>Methanobacteriati</taxon>
        <taxon>Methanobacteriota</taxon>
        <taxon>Stenosarchaea group</taxon>
        <taxon>Methanomicrobia</taxon>
        <taxon>Methanosarcinales</taxon>
        <taxon>Methanosarcinaceae</taxon>
        <taxon>Methanosarcina</taxon>
    </lineage>
</organism>
<name>M1QHP8_METMZ</name>
<dbReference type="BioCyc" id="MMAZ1236903:G139K-1020-MONOMER"/>
<protein>
    <submittedName>
        <fullName evidence="2">Uncharacterized protein</fullName>
    </submittedName>
</protein>
<evidence type="ECO:0000313" key="2">
    <source>
        <dbReference type="EMBL" id="AGF96464.1"/>
    </source>
</evidence>
<reference evidence="2 3" key="1">
    <citation type="journal article" date="2013" name="Genome Announc.">
        <title>Complete Genome of a Methanosarcina mazei Strain Isolated from Sediment Samples from an Amazonian Flooded Area.</title>
        <authorList>
            <person name="Assis das Gracas D."/>
            <person name="Thiago Juca Ramos R."/>
            <person name="Vieira Araujo A.C."/>
            <person name="Zahlouth R."/>
            <person name="Ribeiro Carneiro A."/>
            <person name="Souza Lopes T."/>
            <person name="Azevedo Barauna R."/>
            <person name="Azevedo V."/>
            <person name="Cruz Schneider M.P."/>
            <person name="Pellizari V.H."/>
            <person name="Silva A."/>
        </authorList>
    </citation>
    <scope>NUCLEOTIDE SEQUENCE [LARGE SCALE GENOMIC DNA]</scope>
    <source>
        <strain evidence="2 3">Tuc01</strain>
    </source>
</reference>
<sequence length="64" mass="7427">MEPCGFKKCLLKHFLKRLSYAGESCQNIEGENKARNNEGENRKKRISAGEIRKPGRNSRFICQR</sequence>
<proteinExistence type="predicted"/>
<feature type="compositionally biased region" description="Basic and acidic residues" evidence="1">
    <location>
        <begin position="31"/>
        <end position="41"/>
    </location>
</feature>
<accession>M1QHP8</accession>